<comment type="caution">
    <text evidence="1">The sequence shown here is derived from an EMBL/GenBank/DDBJ whole genome shotgun (WGS) entry which is preliminary data.</text>
</comment>
<dbReference type="AlphaFoldDB" id="A0A1R0XED8"/>
<name>A0A1R0XED8_9BACL</name>
<dbReference type="Proteomes" id="UP000187465">
    <property type="component" value="Unassembled WGS sequence"/>
</dbReference>
<dbReference type="InterPro" id="IPR036249">
    <property type="entry name" value="Thioredoxin-like_sf"/>
</dbReference>
<dbReference type="RefSeq" id="WP_051491393.1">
    <property type="nucleotide sequence ID" value="NZ_MKQN01000013.1"/>
</dbReference>
<accession>A0A1R0XED8</accession>
<evidence type="ECO:0000313" key="2">
    <source>
        <dbReference type="Proteomes" id="UP000187465"/>
    </source>
</evidence>
<dbReference type="SUPFAM" id="SSF52833">
    <property type="entry name" value="Thioredoxin-like"/>
    <property type="match status" value="1"/>
</dbReference>
<gene>
    <name evidence="1" type="ORF">BJP51_11625</name>
</gene>
<dbReference type="Gene3D" id="3.40.30.10">
    <property type="entry name" value="Glutaredoxin"/>
    <property type="match status" value="1"/>
</dbReference>
<sequence>MSEMAKRYMNQELKAGLLLPNIQLANWNGESFKLYNLSGKKILIFTSLHCLACIDLMPHINRIQEIYSATIVFFSTGDEIDHKEIADYFNWEFPVIAMKENEMEMTFSAKKFPYMIFADDTNKVIGGGVIHNLNDFKQYLLNNCFDIERK</sequence>
<dbReference type="EMBL" id="MKQP01000011">
    <property type="protein sequence ID" value="OMD33440.1"/>
    <property type="molecule type" value="Genomic_DNA"/>
</dbReference>
<organism evidence="1 2">
    <name type="scientific">Paenibacillus odorifer</name>
    <dbReference type="NCBI Taxonomy" id="189426"/>
    <lineage>
        <taxon>Bacteria</taxon>
        <taxon>Bacillati</taxon>
        <taxon>Bacillota</taxon>
        <taxon>Bacilli</taxon>
        <taxon>Bacillales</taxon>
        <taxon>Paenibacillaceae</taxon>
        <taxon>Paenibacillus</taxon>
    </lineage>
</organism>
<reference evidence="1 2" key="1">
    <citation type="submission" date="2016-10" db="EMBL/GenBank/DDBJ databases">
        <title>Paenibacillus species isolates.</title>
        <authorList>
            <person name="Beno S.M."/>
        </authorList>
    </citation>
    <scope>NUCLEOTIDE SEQUENCE [LARGE SCALE GENOMIC DNA]</scope>
    <source>
        <strain evidence="1 2">FSL H7-0604</strain>
    </source>
</reference>
<protein>
    <submittedName>
        <fullName evidence="1">Uncharacterized protein</fullName>
    </submittedName>
</protein>
<evidence type="ECO:0000313" key="1">
    <source>
        <dbReference type="EMBL" id="OMD33440.1"/>
    </source>
</evidence>
<proteinExistence type="predicted"/>